<reference evidence="8 9" key="1">
    <citation type="submission" date="2021-01" db="EMBL/GenBank/DDBJ databases">
        <title>Whole genome shotgun sequence of Actinoplanes deccanensis NBRC 13994.</title>
        <authorList>
            <person name="Komaki H."/>
            <person name="Tamura T."/>
        </authorList>
    </citation>
    <scope>NUCLEOTIDE SEQUENCE [LARGE SCALE GENOMIC DNA]</scope>
    <source>
        <strain evidence="8 9">NBRC 13994</strain>
    </source>
</reference>
<evidence type="ECO:0000256" key="2">
    <source>
        <dbReference type="ARBA" id="ARBA00001946"/>
    </source>
</evidence>
<keyword evidence="3 6" id="KW-0479">Metal-binding</keyword>
<name>A0ABQ3XVZ9_9ACTN</name>
<feature type="compositionally biased region" description="Basic and acidic residues" evidence="7">
    <location>
        <begin position="113"/>
        <end position="124"/>
    </location>
</feature>
<feature type="compositionally biased region" description="Low complexity" evidence="7">
    <location>
        <begin position="102"/>
        <end position="112"/>
    </location>
</feature>
<keyword evidence="9" id="KW-1185">Reference proteome</keyword>
<dbReference type="PANTHER" id="PTHR20854:SF4">
    <property type="entry name" value="INOSITOL-1-MONOPHOSPHATASE-RELATED"/>
    <property type="match status" value="1"/>
</dbReference>
<evidence type="ECO:0000256" key="1">
    <source>
        <dbReference type="ARBA" id="ARBA00001033"/>
    </source>
</evidence>
<sequence>MSEFRATSAADEAAGEAADGAAGETAAGASTPGALLEIAVGLAREAAATARRLRAEAIADVETKSTATDVVTAADKAVERQVIEALRRLRPGDGVLGEEYGEAAGETSGSAAGEKHGGAAGEEHGAAAGGGAVRWILDPIDGTVNYLYGLPQYAVSLAAEAGGEVVAGVVINAATGDEWTAYLGGGAYRGERRLRKVTGPVELSQTLVGTGFGYDARRRAHQGRVLAGLITRVRDIRRFGAAALDLCAVAEGTLDAYFEKGLNPWDHAAGGLIAREAGVIVAGLDGAPPGLDMVVAAPPAIFQPLHDALVELDAAGGP</sequence>
<evidence type="ECO:0000256" key="3">
    <source>
        <dbReference type="ARBA" id="ARBA00022723"/>
    </source>
</evidence>
<dbReference type="InterPro" id="IPR000760">
    <property type="entry name" value="Inositol_monophosphatase-like"/>
</dbReference>
<comment type="cofactor">
    <cofactor evidence="2 6">
        <name>Mg(2+)</name>
        <dbReference type="ChEBI" id="CHEBI:18420"/>
    </cofactor>
</comment>
<dbReference type="EC" id="3.1.3.25" evidence="6"/>
<evidence type="ECO:0000256" key="4">
    <source>
        <dbReference type="ARBA" id="ARBA00022801"/>
    </source>
</evidence>
<dbReference type="Gene3D" id="3.30.540.10">
    <property type="entry name" value="Fructose-1,6-Bisphosphatase, subunit A, domain 1"/>
    <property type="match status" value="1"/>
</dbReference>
<evidence type="ECO:0000256" key="6">
    <source>
        <dbReference type="RuleBase" id="RU364068"/>
    </source>
</evidence>
<accession>A0ABQ3XVZ9</accession>
<evidence type="ECO:0000256" key="7">
    <source>
        <dbReference type="SAM" id="MobiDB-lite"/>
    </source>
</evidence>
<feature type="region of interest" description="Disordered" evidence="7">
    <location>
        <begin position="1"/>
        <end position="29"/>
    </location>
</feature>
<dbReference type="Proteomes" id="UP000609879">
    <property type="component" value="Unassembled WGS sequence"/>
</dbReference>
<keyword evidence="5 6" id="KW-0460">Magnesium</keyword>
<dbReference type="Pfam" id="PF00459">
    <property type="entry name" value="Inositol_P"/>
    <property type="match status" value="1"/>
</dbReference>
<dbReference type="InterPro" id="IPR020583">
    <property type="entry name" value="Inositol_monoP_metal-BS"/>
</dbReference>
<dbReference type="EMBL" id="BOMI01000007">
    <property type="protein sequence ID" value="GID71912.1"/>
    <property type="molecule type" value="Genomic_DNA"/>
</dbReference>
<proteinExistence type="inferred from homology"/>
<evidence type="ECO:0000313" key="9">
    <source>
        <dbReference type="Proteomes" id="UP000609879"/>
    </source>
</evidence>
<evidence type="ECO:0000256" key="5">
    <source>
        <dbReference type="ARBA" id="ARBA00022842"/>
    </source>
</evidence>
<organism evidence="8 9">
    <name type="scientific">Paractinoplanes deccanensis</name>
    <dbReference type="NCBI Taxonomy" id="113561"/>
    <lineage>
        <taxon>Bacteria</taxon>
        <taxon>Bacillati</taxon>
        <taxon>Actinomycetota</taxon>
        <taxon>Actinomycetes</taxon>
        <taxon>Micromonosporales</taxon>
        <taxon>Micromonosporaceae</taxon>
        <taxon>Paractinoplanes</taxon>
    </lineage>
</organism>
<comment type="caution">
    <text evidence="8">The sequence shown here is derived from an EMBL/GenBank/DDBJ whole genome shotgun (WGS) entry which is preliminary data.</text>
</comment>
<evidence type="ECO:0000313" key="8">
    <source>
        <dbReference type="EMBL" id="GID71912.1"/>
    </source>
</evidence>
<comment type="similarity">
    <text evidence="6">Belongs to the inositol monophosphatase superfamily.</text>
</comment>
<dbReference type="Gene3D" id="3.40.190.80">
    <property type="match status" value="1"/>
</dbReference>
<dbReference type="SUPFAM" id="SSF56655">
    <property type="entry name" value="Carbohydrate phosphatase"/>
    <property type="match status" value="1"/>
</dbReference>
<feature type="region of interest" description="Disordered" evidence="7">
    <location>
        <begin position="96"/>
        <end position="124"/>
    </location>
</feature>
<keyword evidence="4 6" id="KW-0378">Hydrolase</keyword>
<comment type="catalytic activity">
    <reaction evidence="1 6">
        <text>a myo-inositol phosphate + H2O = myo-inositol + phosphate</text>
        <dbReference type="Rhea" id="RHEA:24056"/>
        <dbReference type="ChEBI" id="CHEBI:15377"/>
        <dbReference type="ChEBI" id="CHEBI:17268"/>
        <dbReference type="ChEBI" id="CHEBI:43474"/>
        <dbReference type="ChEBI" id="CHEBI:84139"/>
        <dbReference type="EC" id="3.1.3.25"/>
    </reaction>
</comment>
<dbReference type="InterPro" id="IPR033942">
    <property type="entry name" value="IMPase"/>
</dbReference>
<dbReference type="PRINTS" id="PR00377">
    <property type="entry name" value="IMPHPHTASES"/>
</dbReference>
<dbReference type="PANTHER" id="PTHR20854">
    <property type="entry name" value="INOSITOL MONOPHOSPHATASE"/>
    <property type="match status" value="1"/>
</dbReference>
<gene>
    <name evidence="8" type="primary">suhB_1</name>
    <name evidence="8" type="ORF">Ade02nite_05530</name>
</gene>
<protein>
    <recommendedName>
        <fullName evidence="6">Inositol-1-monophosphatase</fullName>
        <ecNumber evidence="6">3.1.3.25</ecNumber>
    </recommendedName>
</protein>
<dbReference type="CDD" id="cd01639">
    <property type="entry name" value="IMPase"/>
    <property type="match status" value="1"/>
</dbReference>
<dbReference type="PROSITE" id="PS00629">
    <property type="entry name" value="IMP_1"/>
    <property type="match status" value="1"/>
</dbReference>